<dbReference type="EMBL" id="AXNT01000043">
    <property type="protein sequence ID" value="KGM02556.1"/>
    <property type="molecule type" value="Genomic_DNA"/>
</dbReference>
<comment type="caution">
    <text evidence="3">The sequence shown here is derived from an EMBL/GenBank/DDBJ whole genome shotgun (WGS) entry which is preliminary data.</text>
</comment>
<feature type="transmembrane region" description="Helical" evidence="2">
    <location>
        <begin position="96"/>
        <end position="118"/>
    </location>
</feature>
<name>A0A0A0BB82_9CELL</name>
<evidence type="ECO:0000256" key="2">
    <source>
        <dbReference type="SAM" id="Phobius"/>
    </source>
</evidence>
<evidence type="ECO:0000256" key="1">
    <source>
        <dbReference type="SAM" id="MobiDB-lite"/>
    </source>
</evidence>
<dbReference type="AlphaFoldDB" id="A0A0A0BB82"/>
<evidence type="ECO:0000313" key="3">
    <source>
        <dbReference type="EMBL" id="KGM02556.1"/>
    </source>
</evidence>
<keyword evidence="2" id="KW-1133">Transmembrane helix</keyword>
<evidence type="ECO:0000313" key="4">
    <source>
        <dbReference type="Proteomes" id="UP000029833"/>
    </source>
</evidence>
<reference evidence="3 4" key="1">
    <citation type="submission" date="2013-10" db="EMBL/GenBank/DDBJ databases">
        <authorList>
            <person name="Wang G."/>
            <person name="Zhuang W."/>
        </authorList>
    </citation>
    <scope>NUCLEOTIDE SEQUENCE [LARGE SCALE GENOMIC DNA]</scope>
    <source>
        <strain evidence="3 4">DSM 20118</strain>
    </source>
</reference>
<dbReference type="Proteomes" id="UP000029833">
    <property type="component" value="Unassembled WGS sequence"/>
</dbReference>
<organism evidence="3 4">
    <name type="scientific">Cellulomonas cellasea DSM 20118</name>
    <dbReference type="NCBI Taxonomy" id="1408250"/>
    <lineage>
        <taxon>Bacteria</taxon>
        <taxon>Bacillati</taxon>
        <taxon>Actinomycetota</taxon>
        <taxon>Actinomycetes</taxon>
        <taxon>Micrococcales</taxon>
        <taxon>Cellulomonadaceae</taxon>
        <taxon>Cellulomonas</taxon>
    </lineage>
</organism>
<sequence length="154" mass="16224">MVALLLSVAASVALVVTVVHDADLVRHGTRAAARVVTIEQGRRVPDVLVVEVLETGTTARIPLDGGGADLRANERVDVLVDPADPGSAVLADVTPFGLLDALLLGLAVTGLVCLRRAWGDVQRSRRRGVPVMLEPRAGRVPTPARRAGRRGGHR</sequence>
<accession>A0A0A0BB82</accession>
<keyword evidence="2" id="KW-0472">Membrane</keyword>
<proteinExistence type="predicted"/>
<feature type="region of interest" description="Disordered" evidence="1">
    <location>
        <begin position="133"/>
        <end position="154"/>
    </location>
</feature>
<keyword evidence="4" id="KW-1185">Reference proteome</keyword>
<protein>
    <submittedName>
        <fullName evidence="3">Uncharacterized protein</fullName>
    </submittedName>
</protein>
<gene>
    <name evidence="3" type="ORF">Q760_12730</name>
</gene>
<keyword evidence="2" id="KW-0812">Transmembrane</keyword>